<dbReference type="FunFam" id="2.30.30.30:FF:000006">
    <property type="entry name" value="60S ribosomal protein L8"/>
    <property type="match status" value="1"/>
</dbReference>
<gene>
    <name evidence="5" type="ORF">Aory04_000530800</name>
</gene>
<comment type="caution">
    <text evidence="5">The sequence shown here is derived from an EMBL/GenBank/DDBJ whole genome shotgun (WGS) entry which is preliminary data.</text>
</comment>
<reference evidence="5" key="1">
    <citation type="submission" date="2023-04" db="EMBL/GenBank/DDBJ databases">
        <title>Aspergillus oryzae NBRC 4228.</title>
        <authorList>
            <person name="Ichikawa N."/>
            <person name="Sato H."/>
            <person name="Tonouchi N."/>
        </authorList>
    </citation>
    <scope>NUCLEOTIDE SEQUENCE</scope>
    <source>
        <strain evidence="5">NBRC 4228</strain>
    </source>
</reference>
<dbReference type="InterPro" id="IPR002171">
    <property type="entry name" value="Ribosomal_uL2"/>
</dbReference>
<dbReference type="SUPFAM" id="SSF50104">
    <property type="entry name" value="Translation proteins SH3-like domain"/>
    <property type="match status" value="1"/>
</dbReference>
<keyword evidence="2" id="KW-0689">Ribosomal protein</keyword>
<evidence type="ECO:0000259" key="4">
    <source>
        <dbReference type="SMART" id="SM01382"/>
    </source>
</evidence>
<dbReference type="GO" id="GO:0003735">
    <property type="term" value="F:structural constituent of ribosome"/>
    <property type="evidence" value="ECO:0007669"/>
    <property type="project" value="InterPro"/>
</dbReference>
<proteinExistence type="inferred from homology"/>
<evidence type="ECO:0000256" key="3">
    <source>
        <dbReference type="ARBA" id="ARBA00023274"/>
    </source>
</evidence>
<organism evidence="5 6">
    <name type="scientific">Aspergillus oryzae</name>
    <name type="common">Yellow koji mold</name>
    <dbReference type="NCBI Taxonomy" id="5062"/>
    <lineage>
        <taxon>Eukaryota</taxon>
        <taxon>Fungi</taxon>
        <taxon>Dikarya</taxon>
        <taxon>Ascomycota</taxon>
        <taxon>Pezizomycotina</taxon>
        <taxon>Eurotiomycetes</taxon>
        <taxon>Eurotiomycetidae</taxon>
        <taxon>Eurotiales</taxon>
        <taxon>Aspergillaceae</taxon>
        <taxon>Aspergillus</taxon>
        <taxon>Aspergillus subgen. Circumdati</taxon>
    </lineage>
</organism>
<evidence type="ECO:0000313" key="5">
    <source>
        <dbReference type="EMBL" id="GMG28985.1"/>
    </source>
</evidence>
<evidence type="ECO:0000256" key="1">
    <source>
        <dbReference type="ARBA" id="ARBA00005636"/>
    </source>
</evidence>
<dbReference type="PANTHER" id="PTHR13691">
    <property type="entry name" value="RIBOSOMAL PROTEIN L2"/>
    <property type="match status" value="1"/>
</dbReference>
<dbReference type="AlphaFoldDB" id="A0AAN5BXE0"/>
<dbReference type="PANTHER" id="PTHR13691:SF16">
    <property type="entry name" value="LARGE RIBOSOMAL SUBUNIT PROTEIN UL2"/>
    <property type="match status" value="1"/>
</dbReference>
<dbReference type="Pfam" id="PF03947">
    <property type="entry name" value="Ribosomal_L2_C"/>
    <property type="match status" value="1"/>
</dbReference>
<dbReference type="InterPro" id="IPR008991">
    <property type="entry name" value="Translation_prot_SH3-like_sf"/>
</dbReference>
<dbReference type="Gene3D" id="2.40.50.140">
    <property type="entry name" value="Nucleic acid-binding proteins"/>
    <property type="match status" value="1"/>
</dbReference>
<dbReference type="InterPro" id="IPR014722">
    <property type="entry name" value="Rib_uL2_dom2"/>
</dbReference>
<dbReference type="Proteomes" id="UP001165205">
    <property type="component" value="Unassembled WGS sequence"/>
</dbReference>
<dbReference type="GO" id="GO:0022625">
    <property type="term" value="C:cytosolic large ribosomal subunit"/>
    <property type="evidence" value="ECO:0007669"/>
    <property type="project" value="TreeGrafter"/>
</dbReference>
<dbReference type="GO" id="GO:0003723">
    <property type="term" value="F:RNA binding"/>
    <property type="evidence" value="ECO:0007669"/>
    <property type="project" value="TreeGrafter"/>
</dbReference>
<dbReference type="Gene3D" id="2.30.30.30">
    <property type="match status" value="1"/>
</dbReference>
<name>A0AAN5BXE0_ASPOZ</name>
<evidence type="ECO:0000256" key="2">
    <source>
        <dbReference type="ARBA" id="ARBA00022980"/>
    </source>
</evidence>
<feature type="domain" description="Large ribosomal subunit protein uL2 C-terminal" evidence="4">
    <location>
        <begin position="227"/>
        <end position="322"/>
    </location>
</feature>
<protein>
    <submittedName>
        <fullName evidence="5">Unnamed protein product</fullName>
    </submittedName>
</protein>
<dbReference type="SMART" id="SM01382">
    <property type="entry name" value="Ribosomal_L2_C"/>
    <property type="match status" value="1"/>
</dbReference>
<accession>A0AAN5BXE0</accession>
<evidence type="ECO:0000313" key="6">
    <source>
        <dbReference type="Proteomes" id="UP001165205"/>
    </source>
</evidence>
<comment type="similarity">
    <text evidence="1">Belongs to the universal ribosomal protein uL2 family.</text>
</comment>
<dbReference type="InterPro" id="IPR012340">
    <property type="entry name" value="NA-bd_OB-fold"/>
</dbReference>
<dbReference type="InterPro" id="IPR022669">
    <property type="entry name" value="Ribosomal_uL2_C"/>
</dbReference>
<dbReference type="EMBL" id="BSYA01000051">
    <property type="protein sequence ID" value="GMG28985.1"/>
    <property type="molecule type" value="Genomic_DNA"/>
</dbReference>
<dbReference type="GO" id="GO:0002181">
    <property type="term" value="P:cytoplasmic translation"/>
    <property type="evidence" value="ECO:0007669"/>
    <property type="project" value="TreeGrafter"/>
</dbReference>
<keyword evidence="3" id="KW-0687">Ribonucleoprotein</keyword>
<sequence>MSDTSDASIHSFKGFSSSAADASGGLIQLTTVAVFQASSGKFPRRSSCDPRLRGVSHSGIQWYSFPNFLKAVEGMLLLSKPSRFGHHSVRHGTMKVEGHQCIQQQYYPTTSIDDRDPEPSWIKPFIRRLFHCEILVEKVAMGRVIRNQRKGRGSIFSECDRRVLSEFPKIKIADNNFASSGQHPSQQGPCSVQFRHPYKFKHVTETFIANEGMYTGQFIYAGKNAALTVGNVLPLSSVPEGTVVTNVEEKAGDRGALGRTSGNYVTVIGHNPEDGKTRIKLPSGAKKVVKSTSRGMVGIVAGGGRTDKPLLSMSLIPSIGLVFEVQGVNGN</sequence>